<feature type="repeat" description="WD" evidence="3">
    <location>
        <begin position="766"/>
        <end position="798"/>
    </location>
</feature>
<feature type="repeat" description="WD" evidence="3">
    <location>
        <begin position="810"/>
        <end position="851"/>
    </location>
</feature>
<dbReference type="InterPro" id="IPR011990">
    <property type="entry name" value="TPR-like_helical_dom_sf"/>
</dbReference>
<dbReference type="PROSITE" id="PS50294">
    <property type="entry name" value="WD_REPEATS_REGION"/>
    <property type="match status" value="2"/>
</dbReference>
<dbReference type="CDD" id="cd00200">
    <property type="entry name" value="WD40"/>
    <property type="match status" value="1"/>
</dbReference>
<dbReference type="InterPro" id="IPR002885">
    <property type="entry name" value="PPR_rpt"/>
</dbReference>
<feature type="repeat" description="WD" evidence="3">
    <location>
        <begin position="852"/>
        <end position="886"/>
    </location>
</feature>
<keyword evidence="2" id="KW-0677">Repeat</keyword>
<evidence type="ECO:0000256" key="3">
    <source>
        <dbReference type="PROSITE-ProRule" id="PRU00221"/>
    </source>
</evidence>
<feature type="transmembrane region" description="Helical" evidence="5">
    <location>
        <begin position="560"/>
        <end position="578"/>
    </location>
</feature>
<keyword evidence="5" id="KW-0812">Transmembrane</keyword>
<gene>
    <name evidence="7" type="primary">gpbB</name>
    <name evidence="7" type="ORF">AK812_SmicGene7353</name>
</gene>
<feature type="repeat" description="PPR" evidence="4">
    <location>
        <begin position="308"/>
        <end position="342"/>
    </location>
</feature>
<dbReference type="Pfam" id="PF01535">
    <property type="entry name" value="PPR"/>
    <property type="match status" value="1"/>
</dbReference>
<evidence type="ECO:0000313" key="8">
    <source>
        <dbReference type="Proteomes" id="UP000186817"/>
    </source>
</evidence>
<feature type="transmembrane region" description="Helical" evidence="5">
    <location>
        <begin position="603"/>
        <end position="624"/>
    </location>
</feature>
<evidence type="ECO:0000256" key="2">
    <source>
        <dbReference type="ARBA" id="ARBA00022737"/>
    </source>
</evidence>
<dbReference type="InterPro" id="IPR036322">
    <property type="entry name" value="WD40_repeat_dom_sf"/>
</dbReference>
<proteinExistence type="predicted"/>
<keyword evidence="5" id="KW-0472">Membrane</keyword>
<evidence type="ECO:0000259" key="6">
    <source>
        <dbReference type="Pfam" id="PF17177"/>
    </source>
</evidence>
<reference evidence="7 8" key="1">
    <citation type="submission" date="2016-02" db="EMBL/GenBank/DDBJ databases">
        <title>Genome analysis of coral dinoflagellate symbionts highlights evolutionary adaptations to a symbiotic lifestyle.</title>
        <authorList>
            <person name="Aranda M."/>
            <person name="Li Y."/>
            <person name="Liew Y.J."/>
            <person name="Baumgarten S."/>
            <person name="Simakov O."/>
            <person name="Wilson M."/>
            <person name="Piel J."/>
            <person name="Ashoor H."/>
            <person name="Bougouffa S."/>
            <person name="Bajic V.B."/>
            <person name="Ryu T."/>
            <person name="Ravasi T."/>
            <person name="Bayer T."/>
            <person name="Micklem G."/>
            <person name="Kim H."/>
            <person name="Bhak J."/>
            <person name="Lajeunesse T.C."/>
            <person name="Voolstra C.R."/>
        </authorList>
    </citation>
    <scope>NUCLEOTIDE SEQUENCE [LARGE SCALE GENOMIC DNA]</scope>
    <source>
        <strain evidence="7 8">CCMP2467</strain>
    </source>
</reference>
<dbReference type="OrthoDB" id="185373at2759"/>
<dbReference type="InterPro" id="IPR019775">
    <property type="entry name" value="WD40_repeat_CS"/>
</dbReference>
<accession>A0A1Q9ENN0</accession>
<dbReference type="InterPro" id="IPR015943">
    <property type="entry name" value="WD40/YVTN_repeat-like_dom_sf"/>
</dbReference>
<dbReference type="PANTHER" id="PTHR47447">
    <property type="entry name" value="OS03G0856100 PROTEIN"/>
    <property type="match status" value="1"/>
</dbReference>
<dbReference type="PROSITE" id="PS00678">
    <property type="entry name" value="WD_REPEATS_1"/>
    <property type="match status" value="2"/>
</dbReference>
<dbReference type="PRINTS" id="PR00320">
    <property type="entry name" value="GPROTEINBRPT"/>
</dbReference>
<feature type="repeat" description="PPR" evidence="4">
    <location>
        <begin position="418"/>
        <end position="452"/>
    </location>
</feature>
<keyword evidence="5" id="KW-1133">Transmembrane helix</keyword>
<dbReference type="SUPFAM" id="SSF50978">
    <property type="entry name" value="WD40 repeat-like"/>
    <property type="match status" value="1"/>
</dbReference>
<feature type="domain" description="PROP1-like PPR" evidence="6">
    <location>
        <begin position="401"/>
        <end position="511"/>
    </location>
</feature>
<evidence type="ECO:0000256" key="4">
    <source>
        <dbReference type="PROSITE-ProRule" id="PRU00708"/>
    </source>
</evidence>
<dbReference type="PROSITE" id="PS50082">
    <property type="entry name" value="WD_REPEATS_2"/>
    <property type="match status" value="4"/>
</dbReference>
<dbReference type="InterPro" id="IPR020472">
    <property type="entry name" value="WD40_PAC1"/>
</dbReference>
<dbReference type="PANTHER" id="PTHR47447:SF23">
    <property type="entry name" value="PENTACOTRIPEPTIDE-REPEAT REGION OF PRORP DOMAIN-CONTAINING PROTEIN"/>
    <property type="match status" value="1"/>
</dbReference>
<keyword evidence="8" id="KW-1185">Reference proteome</keyword>
<dbReference type="Pfam" id="PF00400">
    <property type="entry name" value="WD40"/>
    <property type="match status" value="5"/>
</dbReference>
<sequence length="978" mass="108228">MWEPDNVHSDAVAVQIEIFERSSNFMGCGSCLSFHKGFLGITAACLLALSTPATAETCEALPGTAPILLQWSLRTSTEQNFTLNATDKPANNAARAKQAMPRPNMIAVDWEQTIAGLQRSRGQDVDEDPSMTAAAVASLVTNLVVCLVCLGLFSLLRQRYPLVYAGNAVDGAVALPVELVELVNMLRPRTFSLLTLHAKRSVSFAMAQLKRQERQNLNVSRDFVNRDDMRRSRPQLSDADISPEAKAAAKKIGRLVKAGQFGDAWPLFQSMDPKGVIEYNVGLNLCARAGWLEQAEALWAEMSDDFKNVVSYTTMMKVYGNLKRVHDAEKLYEEMNSKAVTPNIITYNTLIQAYGMTSAADKARSTFESIPEAVFEEAGSPNREASYATVMFAYARQGDYASTRELFMDMTSKGIAPSRSHFNALIVSCAKDGLAETARAVFEMLPHYDILPEVDTWTALMSCHRKDLEQCKRILDEMLQAGVSPSGMTYQELLDAHVRAGDGPGAREMLEDMSKFGPWADARAARWGILLFKALKASSQATLSLDGWLAVEYSNLGTKLMAFIGIPMFFIFGALHRYCGHGDLEKTDLLESLSIRNVHGVGWIYYLHGICALCLVLLVRSIVFKAQERYLQRRFAWLKSLPCPRCSTILVEGIPEEYRSEDRVRQFFSATFDARVMQVNMDGKKLLTASNDRTLRVWEVRDDTEVTADGSFKKGPVASTKRTLRGHSDVVSQERGGNFVLSSSWDRTVKLWTLDEEDDEPCIRTFRGHEHQVNAVVWSPDHRIILTASCDRTIKVWNNLGECKFTICYDECHKDWVTAVVWGDKAESLLSASWDKTVKLWDAKNMKMLWETKAHTAPVLAVAVSPDGSIGASGGADRTILLLDLKGRCVDYAFRVDGIIRGLDFNPLELRLAVFDLSTKTCLQSLSPPGEGLAGLAAKIVASDYHFAALKSDGSVVTWASQTCTACQGAPVAASWIG</sequence>
<dbReference type="Gene3D" id="2.130.10.10">
    <property type="entry name" value="YVTN repeat-like/Quinoprotein amine dehydrogenase"/>
    <property type="match status" value="1"/>
</dbReference>
<dbReference type="AlphaFoldDB" id="A0A1Q9ENN0"/>
<evidence type="ECO:0000313" key="7">
    <source>
        <dbReference type="EMBL" id="OLQ09055.1"/>
    </source>
</evidence>
<dbReference type="InterPro" id="IPR033443">
    <property type="entry name" value="PROP1-like_PPR_dom"/>
</dbReference>
<dbReference type="SMART" id="SM00320">
    <property type="entry name" value="WD40"/>
    <property type="match status" value="5"/>
</dbReference>
<dbReference type="PROSITE" id="PS51375">
    <property type="entry name" value="PPR"/>
    <property type="match status" value="3"/>
</dbReference>
<feature type="repeat" description="WD" evidence="3">
    <location>
        <begin position="682"/>
        <end position="708"/>
    </location>
</feature>
<comment type="caution">
    <text evidence="7">The sequence shown here is derived from an EMBL/GenBank/DDBJ whole genome shotgun (WGS) entry which is preliminary data.</text>
</comment>
<dbReference type="EMBL" id="LSRX01000104">
    <property type="protein sequence ID" value="OLQ09055.1"/>
    <property type="molecule type" value="Genomic_DNA"/>
</dbReference>
<feature type="repeat" description="PPR" evidence="4">
    <location>
        <begin position="383"/>
        <end position="417"/>
    </location>
</feature>
<organism evidence="7 8">
    <name type="scientific">Symbiodinium microadriaticum</name>
    <name type="common">Dinoflagellate</name>
    <name type="synonym">Zooxanthella microadriatica</name>
    <dbReference type="NCBI Taxonomy" id="2951"/>
    <lineage>
        <taxon>Eukaryota</taxon>
        <taxon>Sar</taxon>
        <taxon>Alveolata</taxon>
        <taxon>Dinophyceae</taxon>
        <taxon>Suessiales</taxon>
        <taxon>Symbiodiniaceae</taxon>
        <taxon>Symbiodinium</taxon>
    </lineage>
</organism>
<name>A0A1Q9ENN0_SYMMI</name>
<dbReference type="Pfam" id="PF13041">
    <property type="entry name" value="PPR_2"/>
    <property type="match status" value="1"/>
</dbReference>
<keyword evidence="1 3" id="KW-0853">WD repeat</keyword>
<dbReference type="InterPro" id="IPR001680">
    <property type="entry name" value="WD40_rpt"/>
</dbReference>
<dbReference type="Gene3D" id="1.25.40.10">
    <property type="entry name" value="Tetratricopeptide repeat domain"/>
    <property type="match status" value="2"/>
</dbReference>
<evidence type="ECO:0000256" key="5">
    <source>
        <dbReference type="SAM" id="Phobius"/>
    </source>
</evidence>
<dbReference type="NCBIfam" id="TIGR00756">
    <property type="entry name" value="PPR"/>
    <property type="match status" value="2"/>
</dbReference>
<dbReference type="Pfam" id="PF17177">
    <property type="entry name" value="PPR_long"/>
    <property type="match status" value="1"/>
</dbReference>
<protein>
    <submittedName>
        <fullName evidence="7">Guanine nucleotide-binding protein subunit beta-like protein</fullName>
    </submittedName>
</protein>
<dbReference type="Proteomes" id="UP000186817">
    <property type="component" value="Unassembled WGS sequence"/>
</dbReference>
<feature type="transmembrane region" description="Helical" evidence="5">
    <location>
        <begin position="133"/>
        <end position="156"/>
    </location>
</feature>
<evidence type="ECO:0000256" key="1">
    <source>
        <dbReference type="ARBA" id="ARBA00022574"/>
    </source>
</evidence>